<gene>
    <name evidence="2" type="ORF">CYCCA115_LOCUS18391</name>
</gene>
<keyword evidence="3" id="KW-1185">Reference proteome</keyword>
<evidence type="ECO:0000313" key="3">
    <source>
        <dbReference type="Proteomes" id="UP001295423"/>
    </source>
</evidence>
<name>A0AAD2JKY8_9STRA</name>
<feature type="compositionally biased region" description="Basic and acidic residues" evidence="1">
    <location>
        <begin position="40"/>
        <end position="50"/>
    </location>
</feature>
<protein>
    <submittedName>
        <fullName evidence="2">Uncharacterized protein</fullName>
    </submittedName>
</protein>
<feature type="compositionally biased region" description="Polar residues" evidence="1">
    <location>
        <begin position="1"/>
        <end position="26"/>
    </location>
</feature>
<comment type="caution">
    <text evidence="2">The sequence shown here is derived from an EMBL/GenBank/DDBJ whole genome shotgun (WGS) entry which is preliminary data.</text>
</comment>
<evidence type="ECO:0000313" key="2">
    <source>
        <dbReference type="EMBL" id="CAJ1959974.1"/>
    </source>
</evidence>
<feature type="region of interest" description="Disordered" evidence="1">
    <location>
        <begin position="1"/>
        <end position="128"/>
    </location>
</feature>
<dbReference type="Proteomes" id="UP001295423">
    <property type="component" value="Unassembled WGS sequence"/>
</dbReference>
<accession>A0AAD2JKY8</accession>
<reference evidence="2" key="1">
    <citation type="submission" date="2023-08" db="EMBL/GenBank/DDBJ databases">
        <authorList>
            <person name="Audoor S."/>
            <person name="Bilcke G."/>
        </authorList>
    </citation>
    <scope>NUCLEOTIDE SEQUENCE</scope>
</reference>
<sequence length="200" mass="22342">MEHLQQSPQDAKTEQSRPTVGYTTSDFPVDAVKPRTRFNLSDKRPVDFPRKKNGSQRQRNGLRLEDEAKLEGEQPSSWLCFAPDMTSSGERTAPAAVASQQQKAAERFSKRNVRRGKDSASIPQSNLLFDDNTAGDDYNISDDDDMSGIVSALTTKTPVAGNRGKKLDLFQPIYDRMGIYSKKDKEGLRDAIADLLFIVR</sequence>
<evidence type="ECO:0000256" key="1">
    <source>
        <dbReference type="SAM" id="MobiDB-lite"/>
    </source>
</evidence>
<feature type="compositionally biased region" description="Basic and acidic residues" evidence="1">
    <location>
        <begin position="62"/>
        <end position="72"/>
    </location>
</feature>
<organism evidence="2 3">
    <name type="scientific">Cylindrotheca closterium</name>
    <dbReference type="NCBI Taxonomy" id="2856"/>
    <lineage>
        <taxon>Eukaryota</taxon>
        <taxon>Sar</taxon>
        <taxon>Stramenopiles</taxon>
        <taxon>Ochrophyta</taxon>
        <taxon>Bacillariophyta</taxon>
        <taxon>Bacillariophyceae</taxon>
        <taxon>Bacillariophycidae</taxon>
        <taxon>Bacillariales</taxon>
        <taxon>Bacillariaceae</taxon>
        <taxon>Cylindrotheca</taxon>
    </lineage>
</organism>
<proteinExistence type="predicted"/>
<dbReference type="AlphaFoldDB" id="A0AAD2JKY8"/>
<dbReference type="EMBL" id="CAKOGP040002036">
    <property type="protein sequence ID" value="CAJ1959974.1"/>
    <property type="molecule type" value="Genomic_DNA"/>
</dbReference>